<dbReference type="EMBL" id="CP027792">
    <property type="protein sequence ID" value="AVP56459.1"/>
    <property type="molecule type" value="Genomic_DNA"/>
</dbReference>
<proteinExistence type="predicted"/>
<evidence type="ECO:0000313" key="1">
    <source>
        <dbReference type="EMBL" id="AVP56459.1"/>
    </source>
</evidence>
<reference evidence="2" key="1">
    <citation type="submission" date="2018-03" db="EMBL/GenBank/DDBJ databases">
        <title>Genome sequencing of Melaminivora sp. strain SC2-7.</title>
        <authorList>
            <person name="Kim S.-J."/>
            <person name="Heo J."/>
            <person name="Ahn J.-H."/>
            <person name="Kwon S.-W."/>
        </authorList>
    </citation>
    <scope>NUCLEOTIDE SEQUENCE [LARGE SCALE GENOMIC DNA]</scope>
    <source>
        <strain evidence="2">SC2-7</strain>
    </source>
</reference>
<accession>A0A2P1NHE3</accession>
<keyword evidence="2" id="KW-1185">Reference proteome</keyword>
<dbReference type="Proteomes" id="UP000241829">
    <property type="component" value="Chromosome"/>
</dbReference>
<protein>
    <recommendedName>
        <fullName evidence="3">Cysteine-rich CWC family protein</fullName>
    </recommendedName>
</protein>
<dbReference type="InterPro" id="IPR032720">
    <property type="entry name" value="Cys_rich_CWC"/>
</dbReference>
<organism evidence="1 2">
    <name type="scientific">Pulveribacter suum</name>
    <dbReference type="NCBI Taxonomy" id="2116657"/>
    <lineage>
        <taxon>Bacteria</taxon>
        <taxon>Pseudomonadati</taxon>
        <taxon>Pseudomonadota</taxon>
        <taxon>Betaproteobacteria</taxon>
        <taxon>Burkholderiales</taxon>
        <taxon>Comamonadaceae</taxon>
        <taxon>Pulveribacter</taxon>
    </lineage>
</organism>
<dbReference type="AlphaFoldDB" id="A0A2P1NHE3"/>
<gene>
    <name evidence="1" type="ORF">C7H73_01395</name>
</gene>
<dbReference type="KEGG" id="melm:C7H73_01395"/>
<evidence type="ECO:0000313" key="2">
    <source>
        <dbReference type="Proteomes" id="UP000241829"/>
    </source>
</evidence>
<sequence>MNAPAPTCCPLCGQTNTCAMAAGLPAGDCWCMDAHISPAALQRVPDALRGQACLCARCAAGEPLPPAGGAAPDGMATPSP</sequence>
<evidence type="ECO:0008006" key="3">
    <source>
        <dbReference type="Google" id="ProtNLM"/>
    </source>
</evidence>
<dbReference type="Pfam" id="PF14375">
    <property type="entry name" value="Cys_rich_CWC"/>
    <property type="match status" value="1"/>
</dbReference>
<name>A0A2P1NHE3_9BURK</name>
<dbReference type="OrthoDB" id="8912324at2"/>
<dbReference type="RefSeq" id="WP_106845020.1">
    <property type="nucleotide sequence ID" value="NZ_CP027792.1"/>
</dbReference>